<protein>
    <recommendedName>
        <fullName evidence="1">Segregation and condensation protein A</fullName>
    </recommendedName>
</protein>
<dbReference type="PANTHER" id="PTHR33969:SF2">
    <property type="entry name" value="SEGREGATION AND CONDENSATION PROTEIN A"/>
    <property type="match status" value="1"/>
</dbReference>
<organism evidence="3 4">
    <name type="scientific">Paracoccus liaowanqingii</name>
    <dbReference type="NCBI Taxonomy" id="2560053"/>
    <lineage>
        <taxon>Bacteria</taxon>
        <taxon>Pseudomonadati</taxon>
        <taxon>Pseudomonadota</taxon>
        <taxon>Alphaproteobacteria</taxon>
        <taxon>Rhodobacterales</taxon>
        <taxon>Paracoccaceae</taxon>
        <taxon>Paracoccus</taxon>
    </lineage>
</organism>
<dbReference type="Proteomes" id="UP000296374">
    <property type="component" value="Chromosome"/>
</dbReference>
<gene>
    <name evidence="3" type="ORF">E4191_13440</name>
</gene>
<dbReference type="AlphaFoldDB" id="A0A4P7HMY2"/>
<sequence length="311" mass="35395">MRPAGPRPRWPAACRPPTPTLPRCAPNGRRWSPERPVRPIPEEAPLSLPDPTPEDAAAVARRRADEALIVDVDGYEGPLDLLLTLARTQKVDLLKIRVLDLAEQYLTFVEEARALRIELAADYLVMAAWLAFLKSRLLLPPDPEAPGPSAQDMAAHLAFQLERLAAMRQVAAQLMGRDRLGQHRFARGAPETVARHRRTEWQAGLIDLMRAYARLKTREEFRPYAFDRHDVFTMEQALERMRRLIGFTGDWTDLAVFLPEGWQSDPARRRSATAATFAASLELARQGRLEIRQDRSFAPIHYRHKSHDDRP</sequence>
<dbReference type="PANTHER" id="PTHR33969">
    <property type="entry name" value="SEGREGATION AND CONDENSATION PROTEIN A"/>
    <property type="match status" value="1"/>
</dbReference>
<dbReference type="KEGG" id="plia:E4191_13440"/>
<feature type="compositionally biased region" description="Pro residues" evidence="2">
    <location>
        <begin position="1"/>
        <end position="20"/>
    </location>
</feature>
<evidence type="ECO:0000256" key="2">
    <source>
        <dbReference type="SAM" id="MobiDB-lite"/>
    </source>
</evidence>
<evidence type="ECO:0000313" key="4">
    <source>
        <dbReference type="Proteomes" id="UP000296374"/>
    </source>
</evidence>
<feature type="region of interest" description="Disordered" evidence="2">
    <location>
        <begin position="1"/>
        <end position="53"/>
    </location>
</feature>
<evidence type="ECO:0000313" key="3">
    <source>
        <dbReference type="EMBL" id="QBX35586.1"/>
    </source>
</evidence>
<dbReference type="EMBL" id="CP038439">
    <property type="protein sequence ID" value="QBX35586.1"/>
    <property type="molecule type" value="Genomic_DNA"/>
</dbReference>
<dbReference type="Gene3D" id="6.10.250.2410">
    <property type="match status" value="1"/>
</dbReference>
<name>A0A4P7HMY2_9RHOB</name>
<proteinExistence type="predicted"/>
<reference evidence="4" key="1">
    <citation type="submission" date="2019-03" db="EMBL/GenBank/DDBJ databases">
        <authorList>
            <person name="Li J."/>
        </authorList>
    </citation>
    <scope>NUCLEOTIDE SEQUENCE [LARGE SCALE GENOMIC DNA]</scope>
    <source>
        <strain evidence="4">2251</strain>
    </source>
</reference>
<evidence type="ECO:0000256" key="1">
    <source>
        <dbReference type="ARBA" id="ARBA00044777"/>
    </source>
</evidence>
<accession>A0A4P7HMY2</accession>
<feature type="compositionally biased region" description="Basic and acidic residues" evidence="2">
    <location>
        <begin position="31"/>
        <end position="41"/>
    </location>
</feature>
<dbReference type="Pfam" id="PF02616">
    <property type="entry name" value="SMC_ScpA"/>
    <property type="match status" value="1"/>
</dbReference>
<dbReference type="InterPro" id="IPR003768">
    <property type="entry name" value="ScpA"/>
</dbReference>